<feature type="coiled-coil region" evidence="17">
    <location>
        <begin position="599"/>
        <end position="626"/>
    </location>
</feature>
<evidence type="ECO:0000256" key="7">
    <source>
        <dbReference type="ARBA" id="ARBA00023018"/>
    </source>
</evidence>
<dbReference type="Pfam" id="PF22572">
    <property type="entry name" value="GPR158_179_EC"/>
    <property type="match status" value="1"/>
</dbReference>
<keyword evidence="12" id="KW-0325">Glycoprotein</keyword>
<evidence type="ECO:0000256" key="1">
    <source>
        <dbReference type="ARBA" id="ARBA00004487"/>
    </source>
</evidence>
<dbReference type="InterPro" id="IPR017978">
    <property type="entry name" value="GPCR_3_C"/>
</dbReference>
<dbReference type="SUPFAM" id="SSF57184">
    <property type="entry name" value="Growth factor receptor domain"/>
    <property type="match status" value="1"/>
</dbReference>
<keyword evidence="4 18" id="KW-0812">Transmembrane</keyword>
<evidence type="ECO:0000256" key="18">
    <source>
        <dbReference type="SAM" id="Phobius"/>
    </source>
</evidence>
<protein>
    <recommendedName>
        <fullName evidence="19">G-protein coupled receptors family 3 profile domain-containing protein</fullName>
    </recommendedName>
</protein>
<comment type="similarity">
    <text evidence="2">Belongs to the G-protein coupled receptor 3 family.</text>
</comment>
<dbReference type="PROSITE" id="PS50259">
    <property type="entry name" value="G_PROTEIN_RECEP_F3_4"/>
    <property type="match status" value="1"/>
</dbReference>
<reference evidence="20" key="1">
    <citation type="journal article" date="2021" name="Mol. Ecol. Resour.">
        <title>Apolygus lucorum genome provides insights into omnivorousness and mesophyll feeding.</title>
        <authorList>
            <person name="Liu Y."/>
            <person name="Liu H."/>
            <person name="Wang H."/>
            <person name="Huang T."/>
            <person name="Liu B."/>
            <person name="Yang B."/>
            <person name="Yin L."/>
            <person name="Li B."/>
            <person name="Zhang Y."/>
            <person name="Zhang S."/>
            <person name="Jiang F."/>
            <person name="Zhang X."/>
            <person name="Ren Y."/>
            <person name="Wang B."/>
            <person name="Wang S."/>
            <person name="Lu Y."/>
            <person name="Wu K."/>
            <person name="Fan W."/>
            <person name="Wang G."/>
        </authorList>
    </citation>
    <scope>NUCLEOTIDE SEQUENCE</scope>
    <source>
        <strain evidence="20">12Hb</strain>
    </source>
</reference>
<comment type="caution">
    <text evidence="20">The sequence shown here is derived from an EMBL/GenBank/DDBJ whole genome shotgun (WGS) entry which is preliminary data.</text>
</comment>
<evidence type="ECO:0000256" key="8">
    <source>
        <dbReference type="ARBA" id="ARBA00023040"/>
    </source>
</evidence>
<evidence type="ECO:0000313" key="21">
    <source>
        <dbReference type="Proteomes" id="UP000466442"/>
    </source>
</evidence>
<evidence type="ECO:0000256" key="5">
    <source>
        <dbReference type="ARBA" id="ARBA00022729"/>
    </source>
</evidence>
<keyword evidence="5" id="KW-0732">Signal</keyword>
<keyword evidence="15" id="KW-0966">Cell projection</keyword>
<keyword evidence="3" id="KW-1003">Cell membrane</keyword>
<evidence type="ECO:0000256" key="9">
    <source>
        <dbReference type="ARBA" id="ARBA00023136"/>
    </source>
</evidence>
<gene>
    <name evidence="20" type="ORF">GE061_011562</name>
</gene>
<organism evidence="20 21">
    <name type="scientific">Apolygus lucorum</name>
    <name type="common">Small green plant bug</name>
    <name type="synonym">Lygocoris lucorum</name>
    <dbReference type="NCBI Taxonomy" id="248454"/>
    <lineage>
        <taxon>Eukaryota</taxon>
        <taxon>Metazoa</taxon>
        <taxon>Ecdysozoa</taxon>
        <taxon>Arthropoda</taxon>
        <taxon>Hexapoda</taxon>
        <taxon>Insecta</taxon>
        <taxon>Pterygota</taxon>
        <taxon>Neoptera</taxon>
        <taxon>Paraneoptera</taxon>
        <taxon>Hemiptera</taxon>
        <taxon>Heteroptera</taxon>
        <taxon>Panheteroptera</taxon>
        <taxon>Cimicomorpha</taxon>
        <taxon>Miridae</taxon>
        <taxon>Mirini</taxon>
        <taxon>Apolygus</taxon>
    </lineage>
</organism>
<dbReference type="CDD" id="cd00054">
    <property type="entry name" value="EGF_CA"/>
    <property type="match status" value="1"/>
</dbReference>
<feature type="transmembrane region" description="Helical" evidence="18">
    <location>
        <begin position="350"/>
        <end position="370"/>
    </location>
</feature>
<keyword evidence="9 18" id="KW-0472">Membrane</keyword>
<dbReference type="InterPro" id="IPR009030">
    <property type="entry name" value="Growth_fac_rcpt_cys_sf"/>
</dbReference>
<dbReference type="Pfam" id="PF00003">
    <property type="entry name" value="7tm_3"/>
    <property type="match status" value="1"/>
</dbReference>
<evidence type="ECO:0000256" key="17">
    <source>
        <dbReference type="SAM" id="Coils"/>
    </source>
</evidence>
<evidence type="ECO:0000256" key="15">
    <source>
        <dbReference type="ARBA" id="ARBA00023273"/>
    </source>
</evidence>
<dbReference type="PANTHER" id="PTHR32546">
    <property type="entry name" value="G-PROTEIN COUPLED RECEPTOR 158-RELATED"/>
    <property type="match status" value="1"/>
</dbReference>
<dbReference type="OrthoDB" id="2129233at2759"/>
<evidence type="ECO:0000313" key="20">
    <source>
        <dbReference type="EMBL" id="KAF6213839.1"/>
    </source>
</evidence>
<feature type="transmembrane region" description="Helical" evidence="18">
    <location>
        <begin position="322"/>
        <end position="343"/>
    </location>
</feature>
<keyword evidence="11" id="KW-0675">Receptor</keyword>
<sequence length="668" mass="75063">MVFLSMRFALGQIYSNTSKDKIEEALKIIEEVATNNMGTLCVNEGYRILPAPVIPIRYETARQKAQLAANLLTELGLTPRHNGQLHPQLHSLVDGVAHSLLVSEPALLASRVIALNASTSLVISAAVWRRESGQTSIEWRQPAEVVPGVELPQELPWIPKNEEVAGWTYPYYSCKARTWVLSYSVNIPVNKHGTKGYLSVDINISGLQVNQCDPSPDDHDDQILAFKGSHKCHNSTQCHYTAQERTKWSRGSYVCLCRPGFYKEQHRVPFLGSIVEAAWLERVTNGSSKYNDQFLCLPCAEGCKTCESPKPCLAQYNWPCRIILLSISATCVALTLGLVAYVFHHRRLKVFKVASPIFLCITLLGCAIMYLEMAAIFPILDMYSCIATKWSRHLGFCVTYTALLMKTWRVSLTYRVKSAHKVKLTDKQLLQWMFPILLVMLIYLGTWTLSAPPIGEDIQDSHGLSFKQCSYNWWDHSIALGEMLFLAWGIRVCYSVRNAESLFNEARLISYAIYNIAVVNTAMVAFHLCLFPNAGPDMKYFLGFVRTQLSTSVTVGLVFGPKVVRVLKGQGDQWDKRARARAVTASFSLNGIGLVAEETTDLYQENEELKEEIQKLAGQIEFMRIVSMEMNNRHLKPKPGGYFSVGTAVLLQSPRTPREASQKDQDNV</sequence>
<feature type="transmembrane region" description="Helical" evidence="18">
    <location>
        <begin position="478"/>
        <end position="496"/>
    </location>
</feature>
<accession>A0A8S9XZ97</accession>
<evidence type="ECO:0000256" key="16">
    <source>
        <dbReference type="ARBA" id="ARBA00034104"/>
    </source>
</evidence>
<dbReference type="GO" id="GO:0004930">
    <property type="term" value="F:G protein-coupled receptor activity"/>
    <property type="evidence" value="ECO:0007669"/>
    <property type="project" value="UniProtKB-KW"/>
</dbReference>
<keyword evidence="7" id="KW-0770">Synapse</keyword>
<evidence type="ECO:0000256" key="4">
    <source>
        <dbReference type="ARBA" id="ARBA00022692"/>
    </source>
</evidence>
<name>A0A8S9XZ97_APOLU</name>
<keyword evidence="17" id="KW-0175">Coiled coil</keyword>
<dbReference type="AlphaFoldDB" id="A0A8S9XZ97"/>
<dbReference type="Gene3D" id="3.30.450.20">
    <property type="entry name" value="PAS domain"/>
    <property type="match status" value="1"/>
</dbReference>
<dbReference type="PANTHER" id="PTHR32546:SF16">
    <property type="entry name" value="G-PROTEIN COUPLED RECEPTOR CG31760-RELATED"/>
    <property type="match status" value="1"/>
</dbReference>
<feature type="transmembrane region" description="Helical" evidence="18">
    <location>
        <begin position="390"/>
        <end position="408"/>
    </location>
</feature>
<evidence type="ECO:0000256" key="11">
    <source>
        <dbReference type="ARBA" id="ARBA00023170"/>
    </source>
</evidence>
<feature type="domain" description="G-protein coupled receptors family 3 profile" evidence="19">
    <location>
        <begin position="320"/>
        <end position="567"/>
    </location>
</feature>
<dbReference type="InterPro" id="IPR043458">
    <property type="entry name" value="GPR158/179"/>
</dbReference>
<evidence type="ECO:0000256" key="2">
    <source>
        <dbReference type="ARBA" id="ARBA00007242"/>
    </source>
</evidence>
<dbReference type="CDD" id="cd15293">
    <property type="entry name" value="7tmC_GPR158-like"/>
    <property type="match status" value="1"/>
</dbReference>
<dbReference type="InterPro" id="IPR054714">
    <property type="entry name" value="GPR158_179_extracellular"/>
</dbReference>
<evidence type="ECO:0000259" key="19">
    <source>
        <dbReference type="PROSITE" id="PS50259"/>
    </source>
</evidence>
<evidence type="ECO:0000256" key="3">
    <source>
        <dbReference type="ARBA" id="ARBA00022475"/>
    </source>
</evidence>
<feature type="transmembrane region" description="Helical" evidence="18">
    <location>
        <begin position="429"/>
        <end position="449"/>
    </location>
</feature>
<keyword evidence="21" id="KW-1185">Reference proteome</keyword>
<evidence type="ECO:0000256" key="14">
    <source>
        <dbReference type="ARBA" id="ARBA00023257"/>
    </source>
</evidence>
<feature type="transmembrane region" description="Helical" evidence="18">
    <location>
        <begin position="508"/>
        <end position="528"/>
    </location>
</feature>
<evidence type="ECO:0000256" key="13">
    <source>
        <dbReference type="ARBA" id="ARBA00023224"/>
    </source>
</evidence>
<feature type="transmembrane region" description="Helical" evidence="18">
    <location>
        <begin position="540"/>
        <end position="560"/>
    </location>
</feature>
<evidence type="ECO:0000256" key="12">
    <source>
        <dbReference type="ARBA" id="ARBA00023180"/>
    </source>
</evidence>
<dbReference type="Proteomes" id="UP000466442">
    <property type="component" value="Unassembled WGS sequence"/>
</dbReference>
<dbReference type="GO" id="GO:0043005">
    <property type="term" value="C:neuron projection"/>
    <property type="evidence" value="ECO:0007669"/>
    <property type="project" value="UniProtKB-SubCell"/>
</dbReference>
<dbReference type="GO" id="GO:0045211">
    <property type="term" value="C:postsynaptic membrane"/>
    <property type="evidence" value="ECO:0007669"/>
    <property type="project" value="UniProtKB-SubCell"/>
</dbReference>
<proteinExistence type="inferred from homology"/>
<evidence type="ECO:0000256" key="10">
    <source>
        <dbReference type="ARBA" id="ARBA00023157"/>
    </source>
</evidence>
<keyword evidence="13" id="KW-0807">Transducer</keyword>
<comment type="subcellular location">
    <subcellularLocation>
        <location evidence="1">Cell projection</location>
        <location evidence="1">Neuron projection</location>
    </subcellularLocation>
    <subcellularLocation>
        <location evidence="16">Postsynaptic cell membrane</location>
        <topology evidence="16">Multi-pass membrane protein</topology>
    </subcellularLocation>
</comment>
<keyword evidence="10" id="KW-1015">Disulfide bond</keyword>
<dbReference type="EMBL" id="WIXP02000003">
    <property type="protein sequence ID" value="KAF6213839.1"/>
    <property type="molecule type" value="Genomic_DNA"/>
</dbReference>
<keyword evidence="14" id="KW-0628">Postsynaptic cell membrane</keyword>
<keyword evidence="6 18" id="KW-1133">Transmembrane helix</keyword>
<evidence type="ECO:0000256" key="6">
    <source>
        <dbReference type="ARBA" id="ARBA00022989"/>
    </source>
</evidence>
<keyword evidence="8" id="KW-0297">G-protein coupled receptor</keyword>